<protein>
    <submittedName>
        <fullName evidence="8">ABC-2 type transport system permease protein</fullName>
    </submittedName>
</protein>
<feature type="transmembrane region" description="Helical" evidence="6">
    <location>
        <begin position="100"/>
        <end position="124"/>
    </location>
</feature>
<feature type="transmembrane region" description="Helical" evidence="6">
    <location>
        <begin position="218"/>
        <end position="240"/>
    </location>
</feature>
<keyword evidence="9" id="KW-1185">Reference proteome</keyword>
<comment type="subcellular location">
    <subcellularLocation>
        <location evidence="1">Membrane</location>
        <topology evidence="1">Multi-pass membrane protein</topology>
    </subcellularLocation>
</comment>
<dbReference type="OrthoDB" id="63188at2"/>
<dbReference type="PIRSF" id="PIRSF006648">
    <property type="entry name" value="DrrB"/>
    <property type="match status" value="1"/>
</dbReference>
<dbReference type="PANTHER" id="PTHR43229">
    <property type="entry name" value="NODULATION PROTEIN J"/>
    <property type="match status" value="1"/>
</dbReference>
<proteinExistence type="predicted"/>
<keyword evidence="5" id="KW-0046">Antibiotic resistance</keyword>
<reference evidence="9" key="1">
    <citation type="submission" date="2016-10" db="EMBL/GenBank/DDBJ databases">
        <authorList>
            <person name="Varghese N."/>
            <person name="Submissions S."/>
        </authorList>
    </citation>
    <scope>NUCLEOTIDE SEQUENCE [LARGE SCALE GENOMIC DNA]</scope>
    <source>
        <strain evidence="9">CGMCC 4.3568</strain>
    </source>
</reference>
<dbReference type="GO" id="GO:0043190">
    <property type="term" value="C:ATP-binding cassette (ABC) transporter complex"/>
    <property type="evidence" value="ECO:0007669"/>
    <property type="project" value="InterPro"/>
</dbReference>
<keyword evidence="4 6" id="KW-0472">Membrane</keyword>
<feature type="transmembrane region" description="Helical" evidence="6">
    <location>
        <begin position="165"/>
        <end position="186"/>
    </location>
</feature>
<evidence type="ECO:0000313" key="8">
    <source>
        <dbReference type="EMBL" id="SFA74395.1"/>
    </source>
</evidence>
<name>A0A1I0VDE6_9PSEU</name>
<keyword evidence="3 6" id="KW-1133">Transmembrane helix</keyword>
<dbReference type="InterPro" id="IPR013525">
    <property type="entry name" value="ABC2_TM"/>
</dbReference>
<sequence length="245" mass="25640">MNTRIFGVEVADELRGIFREPTALFFSILMPVGFFVLFVSLFGNYGDEAVPRGTQMLATFGTFGVLSVTLMNPGIGVAQDRELGWLRAKQVSAVPIRLTLAAKVTASMPYAVGVLIAMGVAAAFTGTLNASVGSLARLVVVLLLGSLPFALFGLAIGFQTRSNAAAAILNAILMPSAVLSGLWMPLEIMPAFIQNVAPFLPTYHLAQLALGQLDGSAVAGHTSVLVATTAVTATLAAVSYRHARS</sequence>
<dbReference type="InterPro" id="IPR000412">
    <property type="entry name" value="ABC_2_transport"/>
</dbReference>
<feature type="domain" description="ABC-2 type transporter transmembrane" evidence="7">
    <location>
        <begin position="12"/>
        <end position="209"/>
    </location>
</feature>
<evidence type="ECO:0000256" key="6">
    <source>
        <dbReference type="SAM" id="Phobius"/>
    </source>
</evidence>
<dbReference type="STRING" id="490629.SAMN05216266_101178"/>
<feature type="transmembrane region" description="Helical" evidence="6">
    <location>
        <begin position="23"/>
        <end position="45"/>
    </location>
</feature>
<evidence type="ECO:0000259" key="7">
    <source>
        <dbReference type="Pfam" id="PF01061"/>
    </source>
</evidence>
<gene>
    <name evidence="8" type="ORF">SAMN05216266_101178</name>
</gene>
<dbReference type="PANTHER" id="PTHR43229:SF2">
    <property type="entry name" value="NODULATION PROTEIN J"/>
    <property type="match status" value="1"/>
</dbReference>
<dbReference type="Proteomes" id="UP000243799">
    <property type="component" value="Unassembled WGS sequence"/>
</dbReference>
<dbReference type="Pfam" id="PF01061">
    <property type="entry name" value="ABC2_membrane"/>
    <property type="match status" value="1"/>
</dbReference>
<evidence type="ECO:0000313" key="9">
    <source>
        <dbReference type="Proteomes" id="UP000243799"/>
    </source>
</evidence>
<feature type="transmembrane region" description="Helical" evidence="6">
    <location>
        <begin position="57"/>
        <end position="79"/>
    </location>
</feature>
<keyword evidence="2 6" id="KW-0812">Transmembrane</keyword>
<dbReference type="InterPro" id="IPR051784">
    <property type="entry name" value="Nod_factor_ABC_transporter"/>
</dbReference>
<accession>A0A1I0VDE6</accession>
<feature type="transmembrane region" description="Helical" evidence="6">
    <location>
        <begin position="136"/>
        <end position="158"/>
    </location>
</feature>
<dbReference type="AlphaFoldDB" id="A0A1I0VDE6"/>
<evidence type="ECO:0000256" key="2">
    <source>
        <dbReference type="ARBA" id="ARBA00022692"/>
    </source>
</evidence>
<dbReference type="GO" id="GO:0046677">
    <property type="term" value="P:response to antibiotic"/>
    <property type="evidence" value="ECO:0007669"/>
    <property type="project" value="UniProtKB-KW"/>
</dbReference>
<evidence type="ECO:0000256" key="5">
    <source>
        <dbReference type="ARBA" id="ARBA00023251"/>
    </source>
</evidence>
<evidence type="ECO:0000256" key="1">
    <source>
        <dbReference type="ARBA" id="ARBA00004141"/>
    </source>
</evidence>
<organism evidence="8 9">
    <name type="scientific">Amycolatopsis marina</name>
    <dbReference type="NCBI Taxonomy" id="490629"/>
    <lineage>
        <taxon>Bacteria</taxon>
        <taxon>Bacillati</taxon>
        <taxon>Actinomycetota</taxon>
        <taxon>Actinomycetes</taxon>
        <taxon>Pseudonocardiales</taxon>
        <taxon>Pseudonocardiaceae</taxon>
        <taxon>Amycolatopsis</taxon>
    </lineage>
</organism>
<evidence type="ECO:0000256" key="4">
    <source>
        <dbReference type="ARBA" id="ARBA00023136"/>
    </source>
</evidence>
<dbReference type="RefSeq" id="WP_091668010.1">
    <property type="nucleotide sequence ID" value="NZ_FOKG01000001.1"/>
</dbReference>
<dbReference type="EMBL" id="FOKG01000001">
    <property type="protein sequence ID" value="SFA74395.1"/>
    <property type="molecule type" value="Genomic_DNA"/>
</dbReference>
<evidence type="ECO:0000256" key="3">
    <source>
        <dbReference type="ARBA" id="ARBA00022989"/>
    </source>
</evidence>
<dbReference type="GO" id="GO:0140359">
    <property type="term" value="F:ABC-type transporter activity"/>
    <property type="evidence" value="ECO:0007669"/>
    <property type="project" value="InterPro"/>
</dbReference>